<proteinExistence type="predicted"/>
<feature type="compositionally biased region" description="Polar residues" evidence="1">
    <location>
        <begin position="34"/>
        <end position="44"/>
    </location>
</feature>
<evidence type="ECO:0000313" key="2">
    <source>
        <dbReference type="EMBL" id="KAF3594728.1"/>
    </source>
</evidence>
<feature type="region of interest" description="Disordered" evidence="1">
    <location>
        <begin position="18"/>
        <end position="44"/>
    </location>
</feature>
<organism evidence="2 3">
    <name type="scientific">Brassica cretica</name>
    <name type="common">Mustard</name>
    <dbReference type="NCBI Taxonomy" id="69181"/>
    <lineage>
        <taxon>Eukaryota</taxon>
        <taxon>Viridiplantae</taxon>
        <taxon>Streptophyta</taxon>
        <taxon>Embryophyta</taxon>
        <taxon>Tracheophyta</taxon>
        <taxon>Spermatophyta</taxon>
        <taxon>Magnoliopsida</taxon>
        <taxon>eudicotyledons</taxon>
        <taxon>Gunneridae</taxon>
        <taxon>Pentapetalae</taxon>
        <taxon>rosids</taxon>
        <taxon>malvids</taxon>
        <taxon>Brassicales</taxon>
        <taxon>Brassicaceae</taxon>
        <taxon>Brassiceae</taxon>
        <taxon>Brassica</taxon>
    </lineage>
</organism>
<name>A0ABQ7EDP9_BRACR</name>
<evidence type="ECO:0000313" key="3">
    <source>
        <dbReference type="Proteomes" id="UP000266723"/>
    </source>
</evidence>
<dbReference type="Proteomes" id="UP000266723">
    <property type="component" value="Unassembled WGS sequence"/>
</dbReference>
<accession>A0ABQ7EDP9</accession>
<sequence>MTGVVVVAVIGSQRNRGLQEPRYHEVSQRHPNQRTHPINTPSKSLKSNHQALCYGFDWAGMPKGSGGCGTLMVLRRRRKRIKLWWRHKRESEDVVWLERRDRESHQTQLRFVSISLFYRLLR</sequence>
<comment type="caution">
    <text evidence="2">The sequence shown here is derived from an EMBL/GenBank/DDBJ whole genome shotgun (WGS) entry which is preliminary data.</text>
</comment>
<protein>
    <submittedName>
        <fullName evidence="2">Uncharacterized protein</fullName>
    </submittedName>
</protein>
<gene>
    <name evidence="2" type="ORF">DY000_02023023</name>
</gene>
<reference evidence="2 3" key="1">
    <citation type="journal article" date="2020" name="BMC Genomics">
        <title>Intraspecific diversification of the crop wild relative Brassica cretica Lam. using demographic model selection.</title>
        <authorList>
            <person name="Kioukis A."/>
            <person name="Michalopoulou V.A."/>
            <person name="Briers L."/>
            <person name="Pirintsos S."/>
            <person name="Studholme D.J."/>
            <person name="Pavlidis P."/>
            <person name="Sarris P.F."/>
        </authorList>
    </citation>
    <scope>NUCLEOTIDE SEQUENCE [LARGE SCALE GENOMIC DNA]</scope>
    <source>
        <strain evidence="3">cv. PFS-1207/04</strain>
    </source>
</reference>
<evidence type="ECO:0000256" key="1">
    <source>
        <dbReference type="SAM" id="MobiDB-lite"/>
    </source>
</evidence>
<dbReference type="EMBL" id="QGKV02000299">
    <property type="protein sequence ID" value="KAF3594728.1"/>
    <property type="molecule type" value="Genomic_DNA"/>
</dbReference>
<keyword evidence="3" id="KW-1185">Reference proteome</keyword>
<feature type="compositionally biased region" description="Basic and acidic residues" evidence="1">
    <location>
        <begin position="18"/>
        <end position="28"/>
    </location>
</feature>